<dbReference type="Pfam" id="PF00625">
    <property type="entry name" value="Guanylate_kin"/>
    <property type="match status" value="1"/>
</dbReference>
<evidence type="ECO:0000313" key="10">
    <source>
        <dbReference type="EMBL" id="EAK4358576.1"/>
    </source>
</evidence>
<evidence type="ECO:0000313" key="11">
    <source>
        <dbReference type="Proteomes" id="UP000365807"/>
    </source>
</evidence>
<keyword evidence="9" id="KW-0963">Cytoplasm</keyword>
<dbReference type="Gene3D" id="3.30.63.10">
    <property type="entry name" value="Guanylate Kinase phosphate binding domain"/>
    <property type="match status" value="1"/>
</dbReference>
<gene>
    <name evidence="9" type="primary">gmk</name>
    <name evidence="10" type="ORF">C6T04_06610</name>
</gene>
<dbReference type="GO" id="GO:0005829">
    <property type="term" value="C:cytosol"/>
    <property type="evidence" value="ECO:0007669"/>
    <property type="project" value="TreeGrafter"/>
</dbReference>
<evidence type="ECO:0000256" key="3">
    <source>
        <dbReference type="ARBA" id="ARBA00016296"/>
    </source>
</evidence>
<dbReference type="EMBL" id="AACGFG010000008">
    <property type="protein sequence ID" value="EAK4358576.1"/>
    <property type="molecule type" value="Genomic_DNA"/>
</dbReference>
<dbReference type="FunFam" id="3.30.63.10:FF:000002">
    <property type="entry name" value="Guanylate kinase 1"/>
    <property type="match status" value="1"/>
</dbReference>
<dbReference type="PANTHER" id="PTHR23117:SF13">
    <property type="entry name" value="GUANYLATE KINASE"/>
    <property type="match status" value="1"/>
</dbReference>
<evidence type="ECO:0000256" key="5">
    <source>
        <dbReference type="ARBA" id="ARBA00022741"/>
    </source>
</evidence>
<protein>
    <recommendedName>
        <fullName evidence="3 9">Guanylate kinase</fullName>
        <ecNumber evidence="2 9">2.7.4.8</ecNumber>
    </recommendedName>
    <alternativeName>
        <fullName evidence="8 9">GMP kinase</fullName>
    </alternativeName>
</protein>
<dbReference type="InterPro" id="IPR027417">
    <property type="entry name" value="P-loop_NTPase"/>
</dbReference>
<dbReference type="CDD" id="cd00071">
    <property type="entry name" value="GMPK"/>
    <property type="match status" value="1"/>
</dbReference>
<evidence type="ECO:0000256" key="9">
    <source>
        <dbReference type="HAMAP-Rule" id="MF_00328"/>
    </source>
</evidence>
<dbReference type="PROSITE" id="PS00856">
    <property type="entry name" value="GUANYLATE_KINASE_1"/>
    <property type="match status" value="1"/>
</dbReference>
<proteinExistence type="inferred from homology"/>
<comment type="caution">
    <text evidence="10">The sequence shown here is derived from an EMBL/GenBank/DDBJ whole genome shotgun (WGS) entry which is preliminary data.</text>
</comment>
<reference evidence="10 11" key="1">
    <citation type="submission" date="2018-06" db="EMBL/GenBank/DDBJ databases">
        <authorList>
            <consortium name="NARMS: The National Antimicrobial Resistance Monitoring System"/>
        </authorList>
    </citation>
    <scope>NUCLEOTIDE SEQUENCE [LARGE SCALE GENOMIC DNA]</scope>
    <source>
        <strain evidence="10 11">FSIS11807978</strain>
    </source>
</reference>
<dbReference type="AlphaFoldDB" id="A0A401AYU5"/>
<dbReference type="EC" id="2.7.4.8" evidence="2 9"/>
<dbReference type="InterPro" id="IPR020590">
    <property type="entry name" value="Guanylate_kinase_CS"/>
</dbReference>
<evidence type="ECO:0000256" key="8">
    <source>
        <dbReference type="ARBA" id="ARBA00030128"/>
    </source>
</evidence>
<keyword evidence="5 9" id="KW-0547">Nucleotide-binding</keyword>
<dbReference type="Proteomes" id="UP000365807">
    <property type="component" value="Unassembled WGS sequence"/>
</dbReference>
<keyword evidence="6 9" id="KW-0418">Kinase</keyword>
<dbReference type="Gene3D" id="3.40.50.300">
    <property type="entry name" value="P-loop containing nucleotide triphosphate hydrolases"/>
    <property type="match status" value="1"/>
</dbReference>
<comment type="catalytic activity">
    <reaction evidence="9">
        <text>GMP + ATP = GDP + ADP</text>
        <dbReference type="Rhea" id="RHEA:20780"/>
        <dbReference type="ChEBI" id="CHEBI:30616"/>
        <dbReference type="ChEBI" id="CHEBI:58115"/>
        <dbReference type="ChEBI" id="CHEBI:58189"/>
        <dbReference type="ChEBI" id="CHEBI:456216"/>
        <dbReference type="EC" id="2.7.4.8"/>
    </reaction>
</comment>
<evidence type="ECO:0000256" key="6">
    <source>
        <dbReference type="ARBA" id="ARBA00022777"/>
    </source>
</evidence>
<dbReference type="RefSeq" id="WP_002780595.1">
    <property type="nucleotide sequence ID" value="NZ_AANHVQ020000008.1"/>
</dbReference>
<feature type="binding site" evidence="9">
    <location>
        <begin position="10"/>
        <end position="17"/>
    </location>
    <ligand>
        <name>ATP</name>
        <dbReference type="ChEBI" id="CHEBI:30616"/>
    </ligand>
</feature>
<evidence type="ECO:0000256" key="4">
    <source>
        <dbReference type="ARBA" id="ARBA00022679"/>
    </source>
</evidence>
<accession>A0A401AYU5</accession>
<comment type="similarity">
    <text evidence="1 9">Belongs to the guanylate kinase family.</text>
</comment>
<dbReference type="InterPro" id="IPR008145">
    <property type="entry name" value="GK/Ca_channel_bsu"/>
</dbReference>
<dbReference type="GO" id="GO:0005524">
    <property type="term" value="F:ATP binding"/>
    <property type="evidence" value="ECO:0007669"/>
    <property type="project" value="UniProtKB-UniRule"/>
</dbReference>
<dbReference type="SUPFAM" id="SSF52540">
    <property type="entry name" value="P-loop containing nucleoside triphosphate hydrolases"/>
    <property type="match status" value="1"/>
</dbReference>
<organism evidence="10 11">
    <name type="scientific">Campylobacter coli</name>
    <dbReference type="NCBI Taxonomy" id="195"/>
    <lineage>
        <taxon>Bacteria</taxon>
        <taxon>Pseudomonadati</taxon>
        <taxon>Campylobacterota</taxon>
        <taxon>Epsilonproteobacteria</taxon>
        <taxon>Campylobacterales</taxon>
        <taxon>Campylobacteraceae</taxon>
        <taxon>Campylobacter</taxon>
    </lineage>
</organism>
<dbReference type="GO" id="GO:0004385">
    <property type="term" value="F:GMP kinase activity"/>
    <property type="evidence" value="ECO:0007669"/>
    <property type="project" value="UniProtKB-UniRule"/>
</dbReference>
<keyword evidence="7 9" id="KW-0067">ATP-binding</keyword>
<dbReference type="HAMAP" id="MF_00328">
    <property type="entry name" value="Guanylate_kinase"/>
    <property type="match status" value="1"/>
</dbReference>
<evidence type="ECO:0000256" key="2">
    <source>
        <dbReference type="ARBA" id="ARBA00012961"/>
    </source>
</evidence>
<comment type="subcellular location">
    <subcellularLocation>
        <location evidence="9">Cytoplasm</location>
    </subcellularLocation>
</comment>
<dbReference type="SMART" id="SM00072">
    <property type="entry name" value="GuKc"/>
    <property type="match status" value="1"/>
</dbReference>
<dbReference type="InterPro" id="IPR017665">
    <property type="entry name" value="Guanylate_kinase"/>
</dbReference>
<dbReference type="PANTHER" id="PTHR23117">
    <property type="entry name" value="GUANYLATE KINASE-RELATED"/>
    <property type="match status" value="1"/>
</dbReference>
<dbReference type="InterPro" id="IPR008144">
    <property type="entry name" value="Guanylate_kin-like_dom"/>
</dbReference>
<keyword evidence="4 9" id="KW-0808">Transferase</keyword>
<name>A0A401AYU5_CAMCO</name>
<sequence length="205" mass="23951">MSAFILLVSGPSGAGKSTLLKKLFDEFQEELYFSISSTTRLPREGEQHGVDYYFITHDEFQQGIDKEQFLEWAKVHENFYGTSLERIQNALNDGKIVVFDIDVQGFKIVKKKMAEKIISVFITTKNKDELKKRLIKRNTDTILQLEKRLQNASDEMKELNEYDYFIINDKLEESYEALRAILIAHKFKTKGQNLEQIQNIWNKGE</sequence>
<evidence type="ECO:0000256" key="7">
    <source>
        <dbReference type="ARBA" id="ARBA00022840"/>
    </source>
</evidence>
<dbReference type="NCBIfam" id="TIGR03263">
    <property type="entry name" value="guanyl_kin"/>
    <property type="match status" value="1"/>
</dbReference>
<comment type="function">
    <text evidence="9">Essential for recycling GMP and indirectly, cGMP.</text>
</comment>
<evidence type="ECO:0000256" key="1">
    <source>
        <dbReference type="ARBA" id="ARBA00005790"/>
    </source>
</evidence>
<dbReference type="PROSITE" id="PS50052">
    <property type="entry name" value="GUANYLATE_KINASE_2"/>
    <property type="match status" value="1"/>
</dbReference>